<evidence type="ECO:0000313" key="2">
    <source>
        <dbReference type="Proteomes" id="UP001237917"/>
    </source>
</evidence>
<dbReference type="EMBL" id="JASOPU010000003">
    <property type="protein sequence ID" value="MDK7292536.1"/>
    <property type="molecule type" value="Genomic_DNA"/>
</dbReference>
<name>A0AAW6YIU1_9STRE</name>
<evidence type="ECO:0008006" key="3">
    <source>
        <dbReference type="Google" id="ProtNLM"/>
    </source>
</evidence>
<gene>
    <name evidence="1" type="ORF">QP487_03470</name>
</gene>
<protein>
    <recommendedName>
        <fullName evidence="3">Transposase IS111A/IS1328/IS1533 N-terminal domain-containing protein</fullName>
    </recommendedName>
</protein>
<organism evidence="1 2">
    <name type="scientific">Streptococcus pasteurianus</name>
    <dbReference type="NCBI Taxonomy" id="197614"/>
    <lineage>
        <taxon>Bacteria</taxon>
        <taxon>Bacillati</taxon>
        <taxon>Bacillota</taxon>
        <taxon>Bacilli</taxon>
        <taxon>Lactobacillales</taxon>
        <taxon>Streptococcaceae</taxon>
        <taxon>Streptococcus</taxon>
    </lineage>
</organism>
<evidence type="ECO:0000313" key="1">
    <source>
        <dbReference type="EMBL" id="MDK7292536.1"/>
    </source>
</evidence>
<proteinExistence type="predicted"/>
<sequence>MERTTVANRFEMNQNLMLYVGVNIAKNKHDLACISETGEMVMTNFKLAKSQSLRKTKTGRKDALLMAHKLRSDVTIERYQIDRDDYISSTVFLTIPKSGVFPAARMLASYKPLK</sequence>
<dbReference type="Proteomes" id="UP001237917">
    <property type="component" value="Unassembled WGS sequence"/>
</dbReference>
<reference evidence="1" key="1">
    <citation type="submission" date="2023-05" db="EMBL/GenBank/DDBJ databases">
        <title>Cataloging the Phylogenetic Diversity of Human Bladder Bacteria.</title>
        <authorList>
            <person name="Du J."/>
        </authorList>
    </citation>
    <scope>NUCLEOTIDE SEQUENCE</scope>
    <source>
        <strain evidence="1">UMB0765</strain>
    </source>
</reference>
<accession>A0AAW6YIU1</accession>
<dbReference type="RefSeq" id="WP_231844758.1">
    <property type="nucleotide sequence ID" value="NZ_CABJFD010000001.1"/>
</dbReference>
<dbReference type="AlphaFoldDB" id="A0AAW6YIU1"/>
<comment type="caution">
    <text evidence="1">The sequence shown here is derived from an EMBL/GenBank/DDBJ whole genome shotgun (WGS) entry which is preliminary data.</text>
</comment>